<protein>
    <submittedName>
        <fullName evidence="1">Uncharacterized protein</fullName>
    </submittedName>
</protein>
<gene>
    <name evidence="1" type="ORF">DPMN_093639</name>
</gene>
<reference evidence="1" key="2">
    <citation type="submission" date="2020-11" db="EMBL/GenBank/DDBJ databases">
        <authorList>
            <person name="McCartney M.A."/>
            <person name="Auch B."/>
            <person name="Kono T."/>
            <person name="Mallez S."/>
            <person name="Becker A."/>
            <person name="Gohl D.M."/>
            <person name="Silverstein K.A.T."/>
            <person name="Koren S."/>
            <person name="Bechman K.B."/>
            <person name="Herman A."/>
            <person name="Abrahante J.E."/>
            <person name="Garbe J."/>
        </authorList>
    </citation>
    <scope>NUCLEOTIDE SEQUENCE</scope>
    <source>
        <strain evidence="1">Duluth1</strain>
        <tissue evidence="1">Whole animal</tissue>
    </source>
</reference>
<dbReference type="EMBL" id="JAIWYP010000003">
    <property type="protein sequence ID" value="KAH3851158.1"/>
    <property type="molecule type" value="Genomic_DNA"/>
</dbReference>
<sequence length="68" mass="7583">MVSFEELTNGNILSAMLKAYAIWLARPNHGLCFAVLGSPGMLEGIFYTALRCLALSQIQRARRCPQRI</sequence>
<evidence type="ECO:0000313" key="1">
    <source>
        <dbReference type="EMBL" id="KAH3851158.1"/>
    </source>
</evidence>
<dbReference type="Proteomes" id="UP000828390">
    <property type="component" value="Unassembled WGS sequence"/>
</dbReference>
<reference evidence="1" key="1">
    <citation type="journal article" date="2019" name="bioRxiv">
        <title>The Genome of the Zebra Mussel, Dreissena polymorpha: A Resource for Invasive Species Research.</title>
        <authorList>
            <person name="McCartney M.A."/>
            <person name="Auch B."/>
            <person name="Kono T."/>
            <person name="Mallez S."/>
            <person name="Zhang Y."/>
            <person name="Obille A."/>
            <person name="Becker A."/>
            <person name="Abrahante J.E."/>
            <person name="Garbe J."/>
            <person name="Badalamenti J.P."/>
            <person name="Herman A."/>
            <person name="Mangelson H."/>
            <person name="Liachko I."/>
            <person name="Sullivan S."/>
            <person name="Sone E.D."/>
            <person name="Koren S."/>
            <person name="Silverstein K.A.T."/>
            <person name="Beckman K.B."/>
            <person name="Gohl D.M."/>
        </authorList>
    </citation>
    <scope>NUCLEOTIDE SEQUENCE</scope>
    <source>
        <strain evidence="1">Duluth1</strain>
        <tissue evidence="1">Whole animal</tissue>
    </source>
</reference>
<proteinExistence type="predicted"/>
<evidence type="ECO:0000313" key="2">
    <source>
        <dbReference type="Proteomes" id="UP000828390"/>
    </source>
</evidence>
<comment type="caution">
    <text evidence="1">The sequence shown here is derived from an EMBL/GenBank/DDBJ whole genome shotgun (WGS) entry which is preliminary data.</text>
</comment>
<keyword evidence="2" id="KW-1185">Reference proteome</keyword>
<name>A0A9D4R1X0_DREPO</name>
<dbReference type="AlphaFoldDB" id="A0A9D4R1X0"/>
<accession>A0A9D4R1X0</accession>
<organism evidence="1 2">
    <name type="scientific">Dreissena polymorpha</name>
    <name type="common">Zebra mussel</name>
    <name type="synonym">Mytilus polymorpha</name>
    <dbReference type="NCBI Taxonomy" id="45954"/>
    <lineage>
        <taxon>Eukaryota</taxon>
        <taxon>Metazoa</taxon>
        <taxon>Spiralia</taxon>
        <taxon>Lophotrochozoa</taxon>
        <taxon>Mollusca</taxon>
        <taxon>Bivalvia</taxon>
        <taxon>Autobranchia</taxon>
        <taxon>Heteroconchia</taxon>
        <taxon>Euheterodonta</taxon>
        <taxon>Imparidentia</taxon>
        <taxon>Neoheterodontei</taxon>
        <taxon>Myida</taxon>
        <taxon>Dreissenoidea</taxon>
        <taxon>Dreissenidae</taxon>
        <taxon>Dreissena</taxon>
    </lineage>
</organism>